<accession>C5C147</accession>
<dbReference type="InterPro" id="IPR011004">
    <property type="entry name" value="Trimer_LpxA-like_sf"/>
</dbReference>
<dbReference type="AlphaFoldDB" id="C5C147"/>
<gene>
    <name evidence="1" type="ordered locus">Bcav_1191</name>
</gene>
<protein>
    <submittedName>
        <fullName evidence="1">Acetyltransferase (Isoleucine patch superfamily)</fullName>
    </submittedName>
</protein>
<dbReference type="CDD" id="cd04647">
    <property type="entry name" value="LbH_MAT_like"/>
    <property type="match status" value="1"/>
</dbReference>
<dbReference type="KEGG" id="bcv:Bcav_1191"/>
<evidence type="ECO:0000313" key="1">
    <source>
        <dbReference type="EMBL" id="ACQ79451.1"/>
    </source>
</evidence>
<keyword evidence="1" id="KW-0808">Transferase</keyword>
<dbReference type="GO" id="GO:0016740">
    <property type="term" value="F:transferase activity"/>
    <property type="evidence" value="ECO:0007669"/>
    <property type="project" value="UniProtKB-KW"/>
</dbReference>
<evidence type="ECO:0000313" key="2">
    <source>
        <dbReference type="Proteomes" id="UP000007962"/>
    </source>
</evidence>
<dbReference type="Gene3D" id="2.160.10.10">
    <property type="entry name" value="Hexapeptide repeat proteins"/>
    <property type="match status" value="1"/>
</dbReference>
<reference evidence="1 2" key="1">
    <citation type="journal article" date="2009" name="Stand. Genomic Sci.">
        <title>Complete genome sequence of Beutenbergia cavernae type strain (HKI 0122).</title>
        <authorList>
            <person name="Land M."/>
            <person name="Pukall R."/>
            <person name="Abt B."/>
            <person name="Goker M."/>
            <person name="Rohde M."/>
            <person name="Glavina Del Rio T."/>
            <person name="Tice H."/>
            <person name="Copeland A."/>
            <person name="Cheng J.F."/>
            <person name="Lucas S."/>
            <person name="Chen F."/>
            <person name="Nolan M."/>
            <person name="Bruce D."/>
            <person name="Goodwin L."/>
            <person name="Pitluck S."/>
            <person name="Ivanova N."/>
            <person name="Mavromatis K."/>
            <person name="Ovchinnikova G."/>
            <person name="Pati A."/>
            <person name="Chen A."/>
            <person name="Palaniappan K."/>
            <person name="Hauser L."/>
            <person name="Chang Y.J."/>
            <person name="Jefferies C.C."/>
            <person name="Saunders E."/>
            <person name="Brettin T."/>
            <person name="Detter J.C."/>
            <person name="Han C."/>
            <person name="Chain P."/>
            <person name="Bristow J."/>
            <person name="Eisen J.A."/>
            <person name="Markowitz V."/>
            <person name="Hugenholtz P."/>
            <person name="Kyrpides N.C."/>
            <person name="Klenk H.P."/>
            <person name="Lapidus A."/>
        </authorList>
    </citation>
    <scope>NUCLEOTIDE SEQUENCE [LARGE SCALE GENOMIC DNA]</scope>
    <source>
        <strain evidence="2">ATCC BAA-8 / DSM 12333 / NBRC 16432</strain>
    </source>
</reference>
<name>C5C147_BEUC1</name>
<dbReference type="SUPFAM" id="SSF51161">
    <property type="entry name" value="Trimeric LpxA-like enzymes"/>
    <property type="match status" value="1"/>
</dbReference>
<dbReference type="HOGENOM" id="CLU_051638_6_2_11"/>
<organism evidence="1 2">
    <name type="scientific">Beutenbergia cavernae (strain ATCC BAA-8 / DSM 12333 / CCUG 43141 / JCM 11478 / NBRC 16432 / NCIMB 13614 / HKI 0122)</name>
    <dbReference type="NCBI Taxonomy" id="471853"/>
    <lineage>
        <taxon>Bacteria</taxon>
        <taxon>Bacillati</taxon>
        <taxon>Actinomycetota</taxon>
        <taxon>Actinomycetes</taxon>
        <taxon>Micrococcales</taxon>
        <taxon>Beutenbergiaceae</taxon>
        <taxon>Beutenbergia</taxon>
    </lineage>
</organism>
<dbReference type="STRING" id="471853.Bcav_1191"/>
<proteinExistence type="predicted"/>
<dbReference type="Proteomes" id="UP000007962">
    <property type="component" value="Chromosome"/>
</dbReference>
<dbReference type="eggNOG" id="COG0110">
    <property type="taxonomic scope" value="Bacteria"/>
</dbReference>
<dbReference type="InterPro" id="IPR051159">
    <property type="entry name" value="Hexapeptide_acetyltransf"/>
</dbReference>
<dbReference type="EMBL" id="CP001618">
    <property type="protein sequence ID" value="ACQ79451.1"/>
    <property type="molecule type" value="Genomic_DNA"/>
</dbReference>
<dbReference type="PANTHER" id="PTHR23416">
    <property type="entry name" value="SIALIC ACID SYNTHASE-RELATED"/>
    <property type="match status" value="1"/>
</dbReference>
<dbReference type="PANTHER" id="PTHR23416:SF78">
    <property type="entry name" value="LIPOPOLYSACCHARIDE BIOSYNTHESIS O-ACETYL TRANSFERASE WBBJ-RELATED"/>
    <property type="match status" value="1"/>
</dbReference>
<keyword evidence="2" id="KW-1185">Reference proteome</keyword>
<sequence>MRPWSDADGNVIEADEVPSGTKITFKGRNNRLVVAPSARLGRLEVVFDCDNGVVEVGPSSGVPALMATMRVGQDARVVIGANVSTTGTVAISAVEGVEVRIGDDVMMAEQVQIRADDGHPIFDVRTGRRVNPARSISIGAHVWLGFRSSMLGGATIGDGSVIGLGAVVKGRIPNNCIAAGVPARVVRRDVAWERPHLSLVKPYYKPDASTVTTSAYWAPTAQPDRPSARRRVRAWGGRVLRRLGLRR</sequence>